<evidence type="ECO:0000313" key="1">
    <source>
        <dbReference type="EMBL" id="KAF2848369.1"/>
    </source>
</evidence>
<name>A0A6A7B211_9PLEO</name>
<gene>
    <name evidence="1" type="ORF">T440DRAFT_170092</name>
</gene>
<organism evidence="1 2">
    <name type="scientific">Plenodomus tracheiphilus IPT5</name>
    <dbReference type="NCBI Taxonomy" id="1408161"/>
    <lineage>
        <taxon>Eukaryota</taxon>
        <taxon>Fungi</taxon>
        <taxon>Dikarya</taxon>
        <taxon>Ascomycota</taxon>
        <taxon>Pezizomycotina</taxon>
        <taxon>Dothideomycetes</taxon>
        <taxon>Pleosporomycetidae</taxon>
        <taxon>Pleosporales</taxon>
        <taxon>Pleosporineae</taxon>
        <taxon>Leptosphaeriaceae</taxon>
        <taxon>Plenodomus</taxon>
    </lineage>
</organism>
<keyword evidence="2" id="KW-1185">Reference proteome</keyword>
<accession>A0A6A7B211</accession>
<dbReference type="Proteomes" id="UP000799423">
    <property type="component" value="Unassembled WGS sequence"/>
</dbReference>
<sequence length="152" mass="16685">MRYGDEADCSPRPSPTIAQVVVQIGEQANHSCQPLLRVTDQADSYSGLLFETCSCSPTYLHSIAIPVIIHAPQPQGARCQLRYSSISAKDACGITQTGVQSCQHMQLHCLTMHRLDMSHGTERSPAYTWDDAPNMCNPGLENYSKPHTPLLS</sequence>
<reference evidence="1" key="1">
    <citation type="submission" date="2020-01" db="EMBL/GenBank/DDBJ databases">
        <authorList>
            <consortium name="DOE Joint Genome Institute"/>
            <person name="Haridas S."/>
            <person name="Albert R."/>
            <person name="Binder M."/>
            <person name="Bloem J."/>
            <person name="Labutti K."/>
            <person name="Salamov A."/>
            <person name="Andreopoulos B."/>
            <person name="Baker S.E."/>
            <person name="Barry K."/>
            <person name="Bills G."/>
            <person name="Bluhm B.H."/>
            <person name="Cannon C."/>
            <person name="Castanera R."/>
            <person name="Culley D.E."/>
            <person name="Daum C."/>
            <person name="Ezra D."/>
            <person name="Gonzalez J.B."/>
            <person name="Henrissat B."/>
            <person name="Kuo A."/>
            <person name="Liang C."/>
            <person name="Lipzen A."/>
            <person name="Lutzoni F."/>
            <person name="Magnuson J."/>
            <person name="Mondo S."/>
            <person name="Nolan M."/>
            <person name="Ohm R."/>
            <person name="Pangilinan J."/>
            <person name="Park H.-J."/>
            <person name="Ramirez L."/>
            <person name="Alfaro M."/>
            <person name="Sun H."/>
            <person name="Tritt A."/>
            <person name="Yoshinaga Y."/>
            <person name="Zwiers L.-H."/>
            <person name="Turgeon B.G."/>
            <person name="Goodwin S.B."/>
            <person name="Spatafora J.W."/>
            <person name="Crous P.W."/>
            <person name="Grigoriev I.V."/>
        </authorList>
    </citation>
    <scope>NUCLEOTIDE SEQUENCE</scope>
    <source>
        <strain evidence="1">IPT5</strain>
    </source>
</reference>
<proteinExistence type="predicted"/>
<dbReference type="AlphaFoldDB" id="A0A6A7B211"/>
<protein>
    <submittedName>
        <fullName evidence="1">Uncharacterized protein</fullName>
    </submittedName>
</protein>
<dbReference type="EMBL" id="MU006318">
    <property type="protein sequence ID" value="KAF2848369.1"/>
    <property type="molecule type" value="Genomic_DNA"/>
</dbReference>
<evidence type="ECO:0000313" key="2">
    <source>
        <dbReference type="Proteomes" id="UP000799423"/>
    </source>
</evidence>